<accession>A0ABS6ZXA2</accession>
<dbReference type="EMBL" id="JAHXRS010000008">
    <property type="protein sequence ID" value="MBW6394694.1"/>
    <property type="molecule type" value="Genomic_DNA"/>
</dbReference>
<reference evidence="3 4" key="1">
    <citation type="submission" date="2021-07" db="EMBL/GenBank/DDBJ databases">
        <title>Thermus aquaticus gen. n. and sp. n., a nonsporulating extreme thermophile.</title>
        <authorList>
            <person name="Hu C.-J."/>
            <person name="Li W.-J."/>
            <person name="Xian W.-D."/>
        </authorList>
    </citation>
    <scope>NUCLEOTIDE SEQUENCE [LARGE SCALE GENOMIC DNA]</scope>
    <source>
        <strain evidence="3 4">SYSU G05001</strain>
    </source>
</reference>
<dbReference type="InterPro" id="IPR036086">
    <property type="entry name" value="ParB/Sulfiredoxin_sf"/>
</dbReference>
<comment type="similarity">
    <text evidence="1">Belongs to the ParB family.</text>
</comment>
<comment type="caution">
    <text evidence="3">The sequence shown here is derived from an EMBL/GenBank/DDBJ whole genome shotgun (WGS) entry which is preliminary data.</text>
</comment>
<dbReference type="InterPro" id="IPR050336">
    <property type="entry name" value="Chromosome_partition/occlusion"/>
</dbReference>
<dbReference type="InterPro" id="IPR003115">
    <property type="entry name" value="ParB_N"/>
</dbReference>
<proteinExistence type="inferred from homology"/>
<dbReference type="PANTHER" id="PTHR33375">
    <property type="entry name" value="CHROMOSOME-PARTITIONING PROTEIN PARB-RELATED"/>
    <property type="match status" value="1"/>
</dbReference>
<organism evidence="3 4">
    <name type="scientific">Thermus brevis</name>
    <dbReference type="NCBI Taxonomy" id="2862456"/>
    <lineage>
        <taxon>Bacteria</taxon>
        <taxon>Thermotogati</taxon>
        <taxon>Deinococcota</taxon>
        <taxon>Deinococci</taxon>
        <taxon>Thermales</taxon>
        <taxon>Thermaceae</taxon>
        <taxon>Thermus</taxon>
    </lineage>
</organism>
<protein>
    <submittedName>
        <fullName evidence="3">ParB/RepB/Spo0J family partition protein</fullName>
    </submittedName>
</protein>
<evidence type="ECO:0000256" key="1">
    <source>
        <dbReference type="ARBA" id="ARBA00006295"/>
    </source>
</evidence>
<sequence length="288" mass="32817">MEVKEIPLKLIQPRKDQPRRYKELGPIYELAESIYRVGLLEPILVRPLPDGMYEIIAGERRYQAFKVLGRQTIPAIIREDVDDNTVHKMSVAENTSRVELKPAEIVLALRKHLRHLSDEEFSRKVKTLRSFIRSQGDGTEIPAEYKEFDIAAQTFGIKLSTLVHYAYLLADVPLSTLEILAEGNLTLRQVAAIHKDPSILDRILASYRRIKPNTDPLGMPAGDLACQDVFISLRKEKARKRRSKVDRALEHLKKAVNILLDLEEHEEHAYKLEDLIAVIEGTKAAEGE</sequence>
<dbReference type="Pfam" id="PF02195">
    <property type="entry name" value="ParB_N"/>
    <property type="match status" value="1"/>
</dbReference>
<evidence type="ECO:0000259" key="2">
    <source>
        <dbReference type="SMART" id="SM00470"/>
    </source>
</evidence>
<name>A0ABS6ZXA2_9DEIN</name>
<dbReference type="SUPFAM" id="SSF110849">
    <property type="entry name" value="ParB/Sulfiredoxin"/>
    <property type="match status" value="1"/>
</dbReference>
<evidence type="ECO:0000313" key="3">
    <source>
        <dbReference type="EMBL" id="MBW6394694.1"/>
    </source>
</evidence>
<feature type="domain" description="ParB-like N-terminal" evidence="2">
    <location>
        <begin position="4"/>
        <end position="95"/>
    </location>
</feature>
<dbReference type="RefSeq" id="WP_219759356.1">
    <property type="nucleotide sequence ID" value="NZ_JAHXRS010000008.1"/>
</dbReference>
<dbReference type="Proteomes" id="UP000724268">
    <property type="component" value="Unassembled WGS sequence"/>
</dbReference>
<dbReference type="SMART" id="SM00470">
    <property type="entry name" value="ParB"/>
    <property type="match status" value="1"/>
</dbReference>
<gene>
    <name evidence="3" type="ORF">KZX47_05945</name>
</gene>
<dbReference type="PANTHER" id="PTHR33375:SF1">
    <property type="entry name" value="CHROMOSOME-PARTITIONING PROTEIN PARB-RELATED"/>
    <property type="match status" value="1"/>
</dbReference>
<dbReference type="Gene3D" id="3.90.1530.10">
    <property type="entry name" value="Conserved hypothetical protein from pyrococcus furiosus pfu- 392566-001, ParB domain"/>
    <property type="match status" value="1"/>
</dbReference>
<dbReference type="NCBIfam" id="TIGR00180">
    <property type="entry name" value="parB_part"/>
    <property type="match status" value="1"/>
</dbReference>
<evidence type="ECO:0000313" key="4">
    <source>
        <dbReference type="Proteomes" id="UP000724268"/>
    </source>
</evidence>
<keyword evidence="4" id="KW-1185">Reference proteome</keyword>
<dbReference type="InterPro" id="IPR004437">
    <property type="entry name" value="ParB/RepB/Spo0J"/>
</dbReference>